<dbReference type="GO" id="GO:0016740">
    <property type="term" value="F:transferase activity"/>
    <property type="evidence" value="ECO:0007669"/>
    <property type="project" value="UniProtKB-KW"/>
</dbReference>
<dbReference type="STRING" id="1666911.HLUCCA11_07465"/>
<dbReference type="InterPro" id="IPR055259">
    <property type="entry name" value="YkvP/CgeB_Glyco_trans-like"/>
</dbReference>
<evidence type="ECO:0000313" key="2">
    <source>
        <dbReference type="EMBL" id="KPQ36040.1"/>
    </source>
</evidence>
<reference evidence="2 3" key="1">
    <citation type="submission" date="2015-09" db="EMBL/GenBank/DDBJ databases">
        <title>Identification and resolution of microdiversity through metagenomic sequencing of parallel consortia.</title>
        <authorList>
            <person name="Nelson W.C."/>
            <person name="Romine M.F."/>
            <person name="Lindemann S.R."/>
        </authorList>
    </citation>
    <scope>NUCLEOTIDE SEQUENCE [LARGE SCALE GENOMIC DNA]</scope>
    <source>
        <strain evidence="2">Ana</strain>
    </source>
</reference>
<proteinExistence type="predicted"/>
<dbReference type="Pfam" id="PF13524">
    <property type="entry name" value="Glyco_trans_1_2"/>
    <property type="match status" value="1"/>
</dbReference>
<organism evidence="2 3">
    <name type="scientific">Phormidesmis priestleyi Ana</name>
    <dbReference type="NCBI Taxonomy" id="1666911"/>
    <lineage>
        <taxon>Bacteria</taxon>
        <taxon>Bacillati</taxon>
        <taxon>Cyanobacteriota</taxon>
        <taxon>Cyanophyceae</taxon>
        <taxon>Leptolyngbyales</taxon>
        <taxon>Leptolyngbyaceae</taxon>
        <taxon>Phormidesmis</taxon>
    </lineage>
</organism>
<sequence>MDITSHSREDSRTLVWSLRSIQNFVYNSCLYEFEDVIAAVDDADILAPPQYDAMGKFRKRVIENTTRYIGESPLTKLNPYGSDVELAYDYDIYFVTLDFPWNIASINLLKNWRRRCRLAVCYIIEIWSEDLSQMSHFMKFFNEFDLICVGTYHGLDDLQKMTDTPCMFLPPGIDTLKFMPNFEEDEKRSIDVVSIGRRSPVTHEALLEVAAKEPFFYYHELTNGSVLRVENHQEHRTLIANLLKRSRYFITNYAKANLPTLIAGEFEIGYRFFEGAASGNVLIGAPPRGDLFSRYFDWEDSIIPVKFDEPNIVDIIAELDSKPEYLRQIRIRNVANSLLKHDWVYRWEQVLNKLGMSLPPALEARKRHLQQTAESLQAVPVPALSALQ</sequence>
<dbReference type="AlphaFoldDB" id="A0A0P8DHE7"/>
<keyword evidence="2" id="KW-0808">Transferase</keyword>
<name>A0A0P8DHE7_9CYAN</name>
<dbReference type="EMBL" id="LJZR01000008">
    <property type="protein sequence ID" value="KPQ36040.1"/>
    <property type="molecule type" value="Genomic_DNA"/>
</dbReference>
<evidence type="ECO:0000313" key="3">
    <source>
        <dbReference type="Proteomes" id="UP000050465"/>
    </source>
</evidence>
<accession>A0A0P8DHE7</accession>
<protein>
    <submittedName>
        <fullName evidence="2">Glycosyl transferases group 1</fullName>
    </submittedName>
</protein>
<evidence type="ECO:0000259" key="1">
    <source>
        <dbReference type="Pfam" id="PF13524"/>
    </source>
</evidence>
<comment type="caution">
    <text evidence="2">The sequence shown here is derived from an EMBL/GenBank/DDBJ whole genome shotgun (WGS) entry which is preliminary data.</text>
</comment>
<feature type="domain" description="Spore protein YkvP/CgeB glycosyl transferase-like" evidence="1">
    <location>
        <begin position="239"/>
        <end position="351"/>
    </location>
</feature>
<dbReference type="Proteomes" id="UP000050465">
    <property type="component" value="Unassembled WGS sequence"/>
</dbReference>
<gene>
    <name evidence="2" type="ORF">HLUCCA11_07465</name>
</gene>